<evidence type="ECO:0000313" key="2">
    <source>
        <dbReference type="EMBL" id="KAH7044533.1"/>
    </source>
</evidence>
<reference evidence="2 3" key="1">
    <citation type="journal article" date="2021" name="Nat. Commun.">
        <title>Genetic determinants of endophytism in the Arabidopsis root mycobiome.</title>
        <authorList>
            <person name="Mesny F."/>
            <person name="Miyauchi S."/>
            <person name="Thiergart T."/>
            <person name="Pickel B."/>
            <person name="Atanasova L."/>
            <person name="Karlsson M."/>
            <person name="Huettel B."/>
            <person name="Barry K.W."/>
            <person name="Haridas S."/>
            <person name="Chen C."/>
            <person name="Bauer D."/>
            <person name="Andreopoulos W."/>
            <person name="Pangilinan J."/>
            <person name="LaButti K."/>
            <person name="Riley R."/>
            <person name="Lipzen A."/>
            <person name="Clum A."/>
            <person name="Drula E."/>
            <person name="Henrissat B."/>
            <person name="Kohler A."/>
            <person name="Grigoriev I.V."/>
            <person name="Martin F.M."/>
            <person name="Hacquard S."/>
        </authorList>
    </citation>
    <scope>NUCLEOTIDE SEQUENCE [LARGE SCALE GENOMIC DNA]</scope>
    <source>
        <strain evidence="2 3">MPI-SDFR-AT-0080</strain>
    </source>
</reference>
<organism evidence="2 3">
    <name type="scientific">Macrophomina phaseolina</name>
    <dbReference type="NCBI Taxonomy" id="35725"/>
    <lineage>
        <taxon>Eukaryota</taxon>
        <taxon>Fungi</taxon>
        <taxon>Dikarya</taxon>
        <taxon>Ascomycota</taxon>
        <taxon>Pezizomycotina</taxon>
        <taxon>Dothideomycetes</taxon>
        <taxon>Dothideomycetes incertae sedis</taxon>
        <taxon>Botryosphaeriales</taxon>
        <taxon>Botryosphaeriaceae</taxon>
        <taxon>Macrophomina</taxon>
    </lineage>
</organism>
<accession>A0ABQ8G7A3</accession>
<comment type="caution">
    <text evidence="2">The sequence shown here is derived from an EMBL/GenBank/DDBJ whole genome shotgun (WGS) entry which is preliminary data.</text>
</comment>
<protein>
    <submittedName>
        <fullName evidence="2">Uncharacterized protein</fullName>
    </submittedName>
</protein>
<name>A0ABQ8G7A3_9PEZI</name>
<dbReference type="Proteomes" id="UP000774617">
    <property type="component" value="Unassembled WGS sequence"/>
</dbReference>
<dbReference type="EMBL" id="JAGTJR010000020">
    <property type="protein sequence ID" value="KAH7044533.1"/>
    <property type="molecule type" value="Genomic_DNA"/>
</dbReference>
<keyword evidence="3" id="KW-1185">Reference proteome</keyword>
<evidence type="ECO:0000256" key="1">
    <source>
        <dbReference type="SAM" id="MobiDB-lite"/>
    </source>
</evidence>
<feature type="region of interest" description="Disordered" evidence="1">
    <location>
        <begin position="163"/>
        <end position="186"/>
    </location>
</feature>
<evidence type="ECO:0000313" key="3">
    <source>
        <dbReference type="Proteomes" id="UP000774617"/>
    </source>
</evidence>
<sequence>MLCAMCLSIFRPVNQRQTWGQRTDHHASLEHVESAARSGCKICLGLQQYISSSTMQGGGPITLKFDYVINKFWTHKEIILLHLFLTPGYDHQVPFQIVPLSYVDPLSGSDNLLSLATMDLSMEPWRVRPCGTLQSLPRSTGHRKVAAQASDWLHECVTAHPDCESGDPKRNPKWYPKSLHKANTQR</sequence>
<gene>
    <name evidence="2" type="ORF">B0J12DRAFT_181225</name>
</gene>
<proteinExistence type="predicted"/>